<evidence type="ECO:0000259" key="8">
    <source>
        <dbReference type="PROSITE" id="PS50850"/>
    </source>
</evidence>
<feature type="transmembrane region" description="Helical" evidence="7">
    <location>
        <begin position="464"/>
        <end position="484"/>
    </location>
</feature>
<dbReference type="AlphaFoldDB" id="A0A3D8RN75"/>
<feature type="transmembrane region" description="Helical" evidence="7">
    <location>
        <begin position="115"/>
        <end position="133"/>
    </location>
</feature>
<name>A0A3D8RN75_9HELO</name>
<dbReference type="EMBL" id="PDLM01000006">
    <property type="protein sequence ID" value="RDW75509.1"/>
    <property type="molecule type" value="Genomic_DNA"/>
</dbReference>
<dbReference type="Gene3D" id="1.20.1250.20">
    <property type="entry name" value="MFS general substrate transporter like domains"/>
    <property type="match status" value="1"/>
</dbReference>
<evidence type="ECO:0000256" key="4">
    <source>
        <dbReference type="ARBA" id="ARBA00022692"/>
    </source>
</evidence>
<reference evidence="9 10" key="1">
    <citation type="journal article" date="2018" name="IMA Fungus">
        <title>IMA Genome-F 9: Draft genome sequence of Annulohypoxylon stygium, Aspergillus mulundensis, Berkeleyomyces basicola (syn. Thielaviopsis basicola), Ceratocystis smalleyi, two Cercospora beticola strains, Coleophoma cylindrospora, Fusarium fracticaudum, Phialophora cf. hyalina, and Morchella septimelata.</title>
        <authorList>
            <person name="Wingfield B.D."/>
            <person name="Bills G.F."/>
            <person name="Dong Y."/>
            <person name="Huang W."/>
            <person name="Nel W.J."/>
            <person name="Swalarsk-Parry B.S."/>
            <person name="Vaghefi N."/>
            <person name="Wilken P.M."/>
            <person name="An Z."/>
            <person name="de Beer Z.W."/>
            <person name="De Vos L."/>
            <person name="Chen L."/>
            <person name="Duong T.A."/>
            <person name="Gao Y."/>
            <person name="Hammerbacher A."/>
            <person name="Kikkert J.R."/>
            <person name="Li Y."/>
            <person name="Li H."/>
            <person name="Li K."/>
            <person name="Li Q."/>
            <person name="Liu X."/>
            <person name="Ma X."/>
            <person name="Naidoo K."/>
            <person name="Pethybridge S.J."/>
            <person name="Sun J."/>
            <person name="Steenkamp E.T."/>
            <person name="van der Nest M.A."/>
            <person name="van Wyk S."/>
            <person name="Wingfield M.J."/>
            <person name="Xiong C."/>
            <person name="Yue Q."/>
            <person name="Zhang X."/>
        </authorList>
    </citation>
    <scope>NUCLEOTIDE SEQUENCE [LARGE SCALE GENOMIC DNA]</scope>
    <source>
        <strain evidence="9 10">BP6252</strain>
    </source>
</reference>
<dbReference type="OrthoDB" id="6133115at2759"/>
<dbReference type="InterPro" id="IPR050360">
    <property type="entry name" value="MFS_Sugar_Transporters"/>
</dbReference>
<feature type="transmembrane region" description="Helical" evidence="7">
    <location>
        <begin position="87"/>
        <end position="108"/>
    </location>
</feature>
<dbReference type="PANTHER" id="PTHR48022:SF2">
    <property type="entry name" value="PLASTIDIC GLUCOSE TRANSPORTER 4"/>
    <property type="match status" value="1"/>
</dbReference>
<evidence type="ECO:0000313" key="10">
    <source>
        <dbReference type="Proteomes" id="UP000256645"/>
    </source>
</evidence>
<dbReference type="PROSITE" id="PS50850">
    <property type="entry name" value="MFS"/>
    <property type="match status" value="1"/>
</dbReference>
<dbReference type="SUPFAM" id="SSF103473">
    <property type="entry name" value="MFS general substrate transporter"/>
    <property type="match status" value="1"/>
</dbReference>
<dbReference type="InterPro" id="IPR003663">
    <property type="entry name" value="Sugar/inositol_transpt"/>
</dbReference>
<evidence type="ECO:0000256" key="7">
    <source>
        <dbReference type="SAM" id="Phobius"/>
    </source>
</evidence>
<feature type="transmembrane region" description="Helical" evidence="7">
    <location>
        <begin position="299"/>
        <end position="322"/>
    </location>
</feature>
<protein>
    <recommendedName>
        <fullName evidence="8">Major facilitator superfamily (MFS) profile domain-containing protein</fullName>
    </recommendedName>
</protein>
<dbReference type="GO" id="GO:0005351">
    <property type="term" value="F:carbohydrate:proton symporter activity"/>
    <property type="evidence" value="ECO:0007669"/>
    <property type="project" value="TreeGrafter"/>
</dbReference>
<dbReference type="InterPro" id="IPR005828">
    <property type="entry name" value="MFS_sugar_transport-like"/>
</dbReference>
<feature type="transmembrane region" description="Helical" evidence="7">
    <location>
        <begin position="395"/>
        <end position="420"/>
    </location>
</feature>
<comment type="subcellular location">
    <subcellularLocation>
        <location evidence="1">Membrane</location>
        <topology evidence="1">Multi-pass membrane protein</topology>
    </subcellularLocation>
</comment>
<dbReference type="InterPro" id="IPR020846">
    <property type="entry name" value="MFS_dom"/>
</dbReference>
<dbReference type="PANTHER" id="PTHR48022">
    <property type="entry name" value="PLASTIDIC GLUCOSE TRANSPORTER 4"/>
    <property type="match status" value="1"/>
</dbReference>
<comment type="caution">
    <text evidence="9">The sequence shown here is derived from an EMBL/GenBank/DDBJ whole genome shotgun (WGS) entry which is preliminary data.</text>
</comment>
<keyword evidence="6 7" id="KW-0472">Membrane</keyword>
<feature type="transmembrane region" description="Helical" evidence="7">
    <location>
        <begin position="173"/>
        <end position="192"/>
    </location>
</feature>
<dbReference type="Proteomes" id="UP000256645">
    <property type="component" value="Unassembled WGS sequence"/>
</dbReference>
<feature type="transmembrane region" description="Helical" evidence="7">
    <location>
        <begin position="365"/>
        <end position="383"/>
    </location>
</feature>
<keyword evidence="5 7" id="KW-1133">Transmembrane helix</keyword>
<feature type="transmembrane region" description="Helical" evidence="7">
    <location>
        <begin position="432"/>
        <end position="452"/>
    </location>
</feature>
<proteinExistence type="inferred from homology"/>
<keyword evidence="3" id="KW-0813">Transport</keyword>
<dbReference type="GO" id="GO:0016020">
    <property type="term" value="C:membrane"/>
    <property type="evidence" value="ECO:0007669"/>
    <property type="project" value="UniProtKB-SubCell"/>
</dbReference>
<evidence type="ECO:0000256" key="2">
    <source>
        <dbReference type="ARBA" id="ARBA00010992"/>
    </source>
</evidence>
<evidence type="ECO:0000313" key="9">
    <source>
        <dbReference type="EMBL" id="RDW75509.1"/>
    </source>
</evidence>
<comment type="similarity">
    <text evidence="2">Belongs to the major facilitator superfamily. Sugar transporter (TC 2.A.1.1) family.</text>
</comment>
<accession>A0A3D8RN75</accession>
<feature type="transmembrane region" description="Helical" evidence="7">
    <location>
        <begin position="334"/>
        <end position="358"/>
    </location>
</feature>
<feature type="transmembrane region" description="Helical" evidence="7">
    <location>
        <begin position="47"/>
        <end position="67"/>
    </location>
</feature>
<dbReference type="Pfam" id="PF00083">
    <property type="entry name" value="Sugar_tr"/>
    <property type="match status" value="1"/>
</dbReference>
<feature type="transmembrane region" description="Helical" evidence="7">
    <location>
        <begin position="139"/>
        <end position="161"/>
    </location>
</feature>
<feature type="transmembrane region" description="Helical" evidence="7">
    <location>
        <begin position="204"/>
        <end position="226"/>
    </location>
</feature>
<keyword evidence="10" id="KW-1185">Reference proteome</keyword>
<gene>
    <name evidence="9" type="ORF">BP6252_06651</name>
</gene>
<feature type="domain" description="Major facilitator superfamily (MFS) profile" evidence="8">
    <location>
        <begin position="45"/>
        <end position="487"/>
    </location>
</feature>
<evidence type="ECO:0000256" key="6">
    <source>
        <dbReference type="ARBA" id="ARBA00023136"/>
    </source>
</evidence>
<sequence length="532" mass="58752">MQCASTSTPNSPPRKQLALHRQAFLVANMWSYKWPIRGRGLIQTLNYANSFAFMLYGWDAGVIGGVLANPYFLDAIGNPTDSRYSTFIAAGILLGDVVGLASIAPFSWRLGRRRTVILCCWIAIVGVILQTVAKSPIEILVGRVVLGIANGPLAATTPIYLQESNVTGKTRTFDTMVMVLWGIGGISVATWFDYAMLKAPLHSAWRVALAMQALFLVISLILVYGCPDSPRWLLARGREAEADDALKRLIDADETNEQFIRVKDDIITSIKLEREQTKQLTFRVLFTGDGSPTKNVPRIWIGIFINVSGPFFGTQLITFYGQSLLQGVGIQGDLVTLALAAINTGIPIGMALSFFILPRVGRRPMLCWGATALTTLMCIFTGLTNVKNPSKGVQWGSVVVLLLFNIVNGASWIWLAFLYAVEILPLQYRSQVQSIGSMGLWFLSFLAVYFGGQAASDPKIGALIYIWFCLGGGIVTILSWIYVVETKDLTLEEIDVLWADEEFKNTRSDLRILNHNDFETKDKVLVNEDSKV</sequence>
<organism evidence="9 10">
    <name type="scientific">Coleophoma cylindrospora</name>
    <dbReference type="NCBI Taxonomy" id="1849047"/>
    <lineage>
        <taxon>Eukaryota</taxon>
        <taxon>Fungi</taxon>
        <taxon>Dikarya</taxon>
        <taxon>Ascomycota</taxon>
        <taxon>Pezizomycotina</taxon>
        <taxon>Leotiomycetes</taxon>
        <taxon>Helotiales</taxon>
        <taxon>Dermateaceae</taxon>
        <taxon>Coleophoma</taxon>
    </lineage>
</organism>
<dbReference type="InterPro" id="IPR036259">
    <property type="entry name" value="MFS_trans_sf"/>
</dbReference>
<evidence type="ECO:0000256" key="3">
    <source>
        <dbReference type="ARBA" id="ARBA00022448"/>
    </source>
</evidence>
<dbReference type="PRINTS" id="PR00171">
    <property type="entry name" value="SUGRTRNSPORT"/>
</dbReference>
<evidence type="ECO:0000256" key="5">
    <source>
        <dbReference type="ARBA" id="ARBA00022989"/>
    </source>
</evidence>
<evidence type="ECO:0000256" key="1">
    <source>
        <dbReference type="ARBA" id="ARBA00004141"/>
    </source>
</evidence>
<keyword evidence="4 7" id="KW-0812">Transmembrane</keyword>